<sequence length="550" mass="61238">MGWTSAAETSAIMLINLQHVYNEQDCGINLAAKTKPVSYPFRLQSHMISVSGETRGGDYKFKSSTLSSSVMTGSGRICRRTKVVVRHLPPGLSETAFMEEVVPRFSPMYNLVTFYRGKASVRSTSYSWAYIDFKHPEHVVDFYQGFNGHVFVSEKGTQYKAIVEYAPNQRVPKSWSKKDPREGSIYQDPDYVKFTEQIARPIENLPSAEAQLEKKEAERNLNSVPGGKETIIITPLMEFVRQKRALKSMPQKSVPGKVNSRGGGFSAVSSNKTLLKRGSDRTRDTLMYAPGPRPKEKATYVPRYEESQRRGLSADKKAGMNGLEQAGLKGFAGFKSIVVGLDKEESTKGLSSGDSECPRDSKVGIPIERNRDITSTKGLPESYQNIVSEDLKPTQCIETPGRLNKGPSSSRTPFSLQKSDQLNDPEKRYPKVWKSMNKEVNYLETEASSSQINIEEKHESSCQDARCLQSKERPDRPLWAVRQRGNAARYLNNVAIRPVSPPVRPGRGKKQLDNSPIPDLSKPPGKRIGSSVMYGGQEKQVWVAKPGSGS</sequence>
<comment type="caution">
    <text evidence="7">The sequence shown here is derived from an EMBL/GenBank/DDBJ whole genome shotgun (WGS) entry which is preliminary data.</text>
</comment>
<dbReference type="EMBL" id="CM035439">
    <property type="protein sequence ID" value="KAH7283696.1"/>
    <property type="molecule type" value="Genomic_DNA"/>
</dbReference>
<feature type="region of interest" description="Disordered" evidence="5">
    <location>
        <begin position="283"/>
        <end position="312"/>
    </location>
</feature>
<dbReference type="AlphaFoldDB" id="A0A8T2QIT7"/>
<evidence type="ECO:0000313" key="8">
    <source>
        <dbReference type="Proteomes" id="UP000825935"/>
    </source>
</evidence>
<evidence type="ECO:0000256" key="2">
    <source>
        <dbReference type="ARBA" id="ARBA00005991"/>
    </source>
</evidence>
<organism evidence="7 8">
    <name type="scientific">Ceratopteris richardii</name>
    <name type="common">Triangle waterfern</name>
    <dbReference type="NCBI Taxonomy" id="49495"/>
    <lineage>
        <taxon>Eukaryota</taxon>
        <taxon>Viridiplantae</taxon>
        <taxon>Streptophyta</taxon>
        <taxon>Embryophyta</taxon>
        <taxon>Tracheophyta</taxon>
        <taxon>Polypodiopsida</taxon>
        <taxon>Polypodiidae</taxon>
        <taxon>Polypodiales</taxon>
        <taxon>Pteridineae</taxon>
        <taxon>Pteridaceae</taxon>
        <taxon>Parkerioideae</taxon>
        <taxon>Ceratopteris</taxon>
    </lineage>
</organism>
<dbReference type="Pfam" id="PF03467">
    <property type="entry name" value="Smg4_UPF3"/>
    <property type="match status" value="1"/>
</dbReference>
<keyword evidence="4" id="KW-0539">Nucleus</keyword>
<evidence type="ECO:0000256" key="1">
    <source>
        <dbReference type="ARBA" id="ARBA00004123"/>
    </source>
</evidence>
<dbReference type="Gene3D" id="3.30.70.330">
    <property type="match status" value="1"/>
</dbReference>
<evidence type="ECO:0000256" key="4">
    <source>
        <dbReference type="ARBA" id="ARBA00023242"/>
    </source>
</evidence>
<feature type="compositionally biased region" description="Basic and acidic residues" evidence="5">
    <location>
        <begin position="356"/>
        <end position="374"/>
    </location>
</feature>
<evidence type="ECO:0000259" key="6">
    <source>
        <dbReference type="Pfam" id="PF03467"/>
    </source>
</evidence>
<gene>
    <name evidence="7" type="ORF">KP509_34G019900</name>
</gene>
<keyword evidence="3" id="KW-0866">Nonsense-mediated mRNA decay</keyword>
<comment type="subcellular location">
    <subcellularLocation>
        <location evidence="1">Nucleus</location>
    </subcellularLocation>
</comment>
<protein>
    <recommendedName>
        <fullName evidence="6">UPF3 domain-containing protein</fullName>
    </recommendedName>
</protein>
<dbReference type="GO" id="GO:0000184">
    <property type="term" value="P:nuclear-transcribed mRNA catabolic process, nonsense-mediated decay"/>
    <property type="evidence" value="ECO:0007669"/>
    <property type="project" value="UniProtKB-KW"/>
</dbReference>
<dbReference type="SUPFAM" id="SSF54928">
    <property type="entry name" value="RNA-binding domain, RBD"/>
    <property type="match status" value="1"/>
</dbReference>
<keyword evidence="8" id="KW-1185">Reference proteome</keyword>
<dbReference type="OrthoDB" id="18087at2759"/>
<feature type="domain" description="UPF3" evidence="6">
    <location>
        <begin position="80"/>
        <end position="245"/>
    </location>
</feature>
<dbReference type="InterPro" id="IPR005120">
    <property type="entry name" value="UPF3_dom"/>
</dbReference>
<comment type="similarity">
    <text evidence="2">Belongs to the RENT3 family.</text>
</comment>
<dbReference type="PANTHER" id="PTHR13112:SF0">
    <property type="entry name" value="FI21285P1"/>
    <property type="match status" value="1"/>
</dbReference>
<feature type="compositionally biased region" description="Polar residues" evidence="5">
    <location>
        <begin position="375"/>
        <end position="387"/>
    </location>
</feature>
<evidence type="ECO:0000256" key="5">
    <source>
        <dbReference type="SAM" id="MobiDB-lite"/>
    </source>
</evidence>
<dbReference type="GO" id="GO:0003729">
    <property type="term" value="F:mRNA binding"/>
    <property type="evidence" value="ECO:0007669"/>
    <property type="project" value="TreeGrafter"/>
</dbReference>
<proteinExistence type="inferred from homology"/>
<accession>A0A8T2QIT7</accession>
<evidence type="ECO:0000256" key="3">
    <source>
        <dbReference type="ARBA" id="ARBA00023161"/>
    </source>
</evidence>
<dbReference type="Proteomes" id="UP000825935">
    <property type="component" value="Chromosome 34"/>
</dbReference>
<feature type="region of interest" description="Disordered" evidence="5">
    <location>
        <begin position="345"/>
        <end position="424"/>
    </location>
</feature>
<dbReference type="CDD" id="cd12455">
    <property type="entry name" value="RRM_like_Smg4_UPF3"/>
    <property type="match status" value="1"/>
</dbReference>
<dbReference type="InterPro" id="IPR039722">
    <property type="entry name" value="Upf3"/>
</dbReference>
<dbReference type="InterPro" id="IPR035979">
    <property type="entry name" value="RBD_domain_sf"/>
</dbReference>
<dbReference type="GO" id="GO:0005737">
    <property type="term" value="C:cytoplasm"/>
    <property type="evidence" value="ECO:0007669"/>
    <property type="project" value="TreeGrafter"/>
</dbReference>
<feature type="compositionally biased region" description="Polar residues" evidence="5">
    <location>
        <begin position="406"/>
        <end position="422"/>
    </location>
</feature>
<feature type="region of interest" description="Disordered" evidence="5">
    <location>
        <begin position="247"/>
        <end position="269"/>
    </location>
</feature>
<dbReference type="InterPro" id="IPR012677">
    <property type="entry name" value="Nucleotide-bd_a/b_plait_sf"/>
</dbReference>
<feature type="compositionally biased region" description="Basic and acidic residues" evidence="5">
    <location>
        <begin position="293"/>
        <end position="312"/>
    </location>
</feature>
<feature type="region of interest" description="Disordered" evidence="5">
    <location>
        <begin position="497"/>
        <end position="534"/>
    </location>
</feature>
<dbReference type="GO" id="GO:0005730">
    <property type="term" value="C:nucleolus"/>
    <property type="evidence" value="ECO:0007669"/>
    <property type="project" value="TreeGrafter"/>
</dbReference>
<evidence type="ECO:0000313" key="7">
    <source>
        <dbReference type="EMBL" id="KAH7283696.1"/>
    </source>
</evidence>
<dbReference type="PANTHER" id="PTHR13112">
    <property type="entry name" value="UPF3 REGULATOR OF NONSENSE TRANSCRIPTS-LIKE PROTEIN"/>
    <property type="match status" value="1"/>
</dbReference>
<reference evidence="7" key="1">
    <citation type="submission" date="2021-08" db="EMBL/GenBank/DDBJ databases">
        <title>WGS assembly of Ceratopteris richardii.</title>
        <authorList>
            <person name="Marchant D.B."/>
            <person name="Chen G."/>
            <person name="Jenkins J."/>
            <person name="Shu S."/>
            <person name="Leebens-Mack J."/>
            <person name="Grimwood J."/>
            <person name="Schmutz J."/>
            <person name="Soltis P."/>
            <person name="Soltis D."/>
            <person name="Chen Z.-H."/>
        </authorList>
    </citation>
    <scope>NUCLEOTIDE SEQUENCE</scope>
    <source>
        <strain evidence="7">Whitten #5841</strain>
        <tissue evidence="7">Leaf</tissue>
    </source>
</reference>
<name>A0A8T2QIT7_CERRI</name>
<dbReference type="GO" id="GO:0045727">
    <property type="term" value="P:positive regulation of translation"/>
    <property type="evidence" value="ECO:0007669"/>
    <property type="project" value="TreeGrafter"/>
</dbReference>